<feature type="transmembrane region" description="Helical" evidence="1">
    <location>
        <begin position="43"/>
        <end position="65"/>
    </location>
</feature>
<feature type="transmembrane region" description="Helical" evidence="1">
    <location>
        <begin position="77"/>
        <end position="95"/>
    </location>
</feature>
<reference evidence="2 3" key="1">
    <citation type="submission" date="2019-04" db="EMBL/GenBank/DDBJ databases">
        <title>Genome sequence of Bacillus hwajinpoensis strain Y2.</title>
        <authorList>
            <person name="Fair J.L."/>
            <person name="Maclea K.S."/>
        </authorList>
    </citation>
    <scope>NUCLEOTIDE SEQUENCE [LARGE SCALE GENOMIC DNA]</scope>
    <source>
        <strain evidence="2 3">Y2</strain>
    </source>
</reference>
<feature type="transmembrane region" description="Helical" evidence="1">
    <location>
        <begin position="12"/>
        <end position="31"/>
    </location>
</feature>
<dbReference type="Proteomes" id="UP000310541">
    <property type="component" value="Unassembled WGS sequence"/>
</dbReference>
<proteinExistence type="predicted"/>
<evidence type="ECO:0000256" key="1">
    <source>
        <dbReference type="SAM" id="Phobius"/>
    </source>
</evidence>
<protein>
    <submittedName>
        <fullName evidence="2">Uncharacterized protein</fullName>
    </submittedName>
</protein>
<sequence length="150" mass="17242">MNNLNPDFIYLRPVLIVIIFFLVTLLAMVLFRSKKKLLNRFSFFSILFICLVLSSLTIVCEGYIVDAYGLGGDVVSTYLWMAIVALSFICTIVYLKRSNSKPQLGKKQEPGYFKELLLEIRESIIVEVVITIVMAIPRMVIRFFRSVSSW</sequence>
<keyword evidence="1" id="KW-0812">Transmembrane</keyword>
<evidence type="ECO:0000313" key="3">
    <source>
        <dbReference type="Proteomes" id="UP000310541"/>
    </source>
</evidence>
<keyword evidence="1" id="KW-0472">Membrane</keyword>
<name>A0A4U1MNS9_9BACL</name>
<feature type="transmembrane region" description="Helical" evidence="1">
    <location>
        <begin position="124"/>
        <end position="144"/>
    </location>
</feature>
<dbReference type="EMBL" id="SWFM01000001">
    <property type="protein sequence ID" value="TKD72302.1"/>
    <property type="molecule type" value="Genomic_DNA"/>
</dbReference>
<evidence type="ECO:0000313" key="2">
    <source>
        <dbReference type="EMBL" id="TKD72302.1"/>
    </source>
</evidence>
<keyword evidence="1" id="KW-1133">Transmembrane helix</keyword>
<dbReference type="OrthoDB" id="2902278at2"/>
<organism evidence="2 3">
    <name type="scientific">Guptibacillus hwajinpoensis</name>
    <dbReference type="NCBI Taxonomy" id="208199"/>
    <lineage>
        <taxon>Bacteria</taxon>
        <taxon>Bacillati</taxon>
        <taxon>Bacillota</taxon>
        <taxon>Bacilli</taxon>
        <taxon>Bacillales</taxon>
        <taxon>Guptibacillaceae</taxon>
        <taxon>Guptibacillus</taxon>
    </lineage>
</organism>
<gene>
    <name evidence="2" type="ORF">FBF83_05805</name>
</gene>
<dbReference type="RefSeq" id="WP_136946153.1">
    <property type="nucleotide sequence ID" value="NZ_SWFM01000001.1"/>
</dbReference>
<accession>A0A4U1MNS9</accession>
<comment type="caution">
    <text evidence="2">The sequence shown here is derived from an EMBL/GenBank/DDBJ whole genome shotgun (WGS) entry which is preliminary data.</text>
</comment>
<dbReference type="AlphaFoldDB" id="A0A4U1MNS9"/>